<evidence type="ECO:0000313" key="3">
    <source>
        <dbReference type="Proteomes" id="UP000447434"/>
    </source>
</evidence>
<dbReference type="AlphaFoldDB" id="A0A6A4N642"/>
<proteinExistence type="predicted"/>
<dbReference type="EMBL" id="WOCE01000023">
    <property type="protein sequence ID" value="KAE9586755.1"/>
    <property type="molecule type" value="Genomic_DNA"/>
</dbReference>
<keyword evidence="1" id="KW-0732">Signal</keyword>
<dbReference type="OrthoDB" id="10651874at2759"/>
<feature type="chain" id="PRO_5025328553" evidence="1">
    <location>
        <begin position="24"/>
        <end position="66"/>
    </location>
</feature>
<evidence type="ECO:0000313" key="2">
    <source>
        <dbReference type="EMBL" id="KAE9586755.1"/>
    </source>
</evidence>
<evidence type="ECO:0000256" key="1">
    <source>
        <dbReference type="SAM" id="SignalP"/>
    </source>
</evidence>
<feature type="signal peptide" evidence="1">
    <location>
        <begin position="1"/>
        <end position="23"/>
    </location>
</feature>
<gene>
    <name evidence="2" type="ORF">Lalb_Chr23g0266571</name>
</gene>
<protein>
    <submittedName>
        <fullName evidence="2">Uncharacterized protein</fullName>
    </submittedName>
</protein>
<organism evidence="2 3">
    <name type="scientific">Lupinus albus</name>
    <name type="common">White lupine</name>
    <name type="synonym">Lupinus termis</name>
    <dbReference type="NCBI Taxonomy" id="3870"/>
    <lineage>
        <taxon>Eukaryota</taxon>
        <taxon>Viridiplantae</taxon>
        <taxon>Streptophyta</taxon>
        <taxon>Embryophyta</taxon>
        <taxon>Tracheophyta</taxon>
        <taxon>Spermatophyta</taxon>
        <taxon>Magnoliopsida</taxon>
        <taxon>eudicotyledons</taxon>
        <taxon>Gunneridae</taxon>
        <taxon>Pentapetalae</taxon>
        <taxon>rosids</taxon>
        <taxon>fabids</taxon>
        <taxon>Fabales</taxon>
        <taxon>Fabaceae</taxon>
        <taxon>Papilionoideae</taxon>
        <taxon>50 kb inversion clade</taxon>
        <taxon>genistoids sensu lato</taxon>
        <taxon>core genistoids</taxon>
        <taxon>Genisteae</taxon>
        <taxon>Lupinus</taxon>
    </lineage>
</organism>
<reference evidence="3" key="1">
    <citation type="journal article" date="2020" name="Nat. Commun.">
        <title>Genome sequence of the cluster root forming white lupin.</title>
        <authorList>
            <person name="Hufnagel B."/>
            <person name="Marques A."/>
            <person name="Soriano A."/>
            <person name="Marques L."/>
            <person name="Divol F."/>
            <person name="Doumas P."/>
            <person name="Sallet E."/>
            <person name="Mancinotti D."/>
            <person name="Carrere S."/>
            <person name="Marande W."/>
            <person name="Arribat S."/>
            <person name="Keller J."/>
            <person name="Huneau C."/>
            <person name="Blein T."/>
            <person name="Aime D."/>
            <person name="Laguerre M."/>
            <person name="Taylor J."/>
            <person name="Schubert V."/>
            <person name="Nelson M."/>
            <person name="Geu-Flores F."/>
            <person name="Crespi M."/>
            <person name="Gallardo-Guerrero K."/>
            <person name="Delaux P.-M."/>
            <person name="Salse J."/>
            <person name="Berges H."/>
            <person name="Guyot R."/>
            <person name="Gouzy J."/>
            <person name="Peret B."/>
        </authorList>
    </citation>
    <scope>NUCLEOTIDE SEQUENCE [LARGE SCALE GENOMIC DNA]</scope>
    <source>
        <strain evidence="3">cv. Amiga</strain>
    </source>
</reference>
<comment type="caution">
    <text evidence="2">The sequence shown here is derived from an EMBL/GenBank/DDBJ whole genome shotgun (WGS) entry which is preliminary data.</text>
</comment>
<name>A0A6A4N642_LUPAL</name>
<keyword evidence="3" id="KW-1185">Reference proteome</keyword>
<sequence>MAKISLVVVFSLLVVLPFGSVLSQEESLFKDLIGSGSFSTFTEGDAAALFEDGDEEGSSLADFVDG</sequence>
<accession>A0A6A4N642</accession>
<dbReference type="Proteomes" id="UP000447434">
    <property type="component" value="Chromosome 23"/>
</dbReference>